<sequence>EPENITLPPTFGQQLGSIDPEFSKPSLPIQSNVDSPKEESLIAVAKPSNASVKTRLIKTKTFSRSPPRPPVTRYKISKKKPKTKVKNNSIMKAKIPMTSTTPISSKSESNKLIKSSPIIDGKSSSMTTPCDYDVGTQSV</sequence>
<dbReference type="EMBL" id="MUJZ01018025">
    <property type="protein sequence ID" value="OTF80483.1"/>
    <property type="molecule type" value="Genomic_DNA"/>
</dbReference>
<feature type="region of interest" description="Disordered" evidence="1">
    <location>
        <begin position="1"/>
        <end position="38"/>
    </location>
</feature>
<evidence type="ECO:0000313" key="3">
    <source>
        <dbReference type="Proteomes" id="UP000194236"/>
    </source>
</evidence>
<dbReference type="Proteomes" id="UP000194236">
    <property type="component" value="Unassembled WGS sequence"/>
</dbReference>
<dbReference type="OrthoDB" id="10630825at2759"/>
<dbReference type="AlphaFoldDB" id="A0A1Y3BKZ8"/>
<feature type="compositionally biased region" description="Polar residues" evidence="1">
    <location>
        <begin position="97"/>
        <end position="113"/>
    </location>
</feature>
<protein>
    <submittedName>
        <fullName evidence="2">Uncharacterized protein</fullName>
    </submittedName>
</protein>
<feature type="region of interest" description="Disordered" evidence="1">
    <location>
        <begin position="59"/>
        <end position="139"/>
    </location>
</feature>
<feature type="compositionally biased region" description="Basic residues" evidence="1">
    <location>
        <begin position="75"/>
        <end position="85"/>
    </location>
</feature>
<comment type="caution">
    <text evidence="2">The sequence shown here is derived from an EMBL/GenBank/DDBJ whole genome shotgun (WGS) entry which is preliminary data.</text>
</comment>
<evidence type="ECO:0000256" key="1">
    <source>
        <dbReference type="SAM" id="MobiDB-lite"/>
    </source>
</evidence>
<evidence type="ECO:0000313" key="2">
    <source>
        <dbReference type="EMBL" id="OTF80483.1"/>
    </source>
</evidence>
<accession>A0A1Y3BKZ8</accession>
<organism evidence="2 3">
    <name type="scientific">Euroglyphus maynei</name>
    <name type="common">Mayne's house dust mite</name>
    <dbReference type="NCBI Taxonomy" id="6958"/>
    <lineage>
        <taxon>Eukaryota</taxon>
        <taxon>Metazoa</taxon>
        <taxon>Ecdysozoa</taxon>
        <taxon>Arthropoda</taxon>
        <taxon>Chelicerata</taxon>
        <taxon>Arachnida</taxon>
        <taxon>Acari</taxon>
        <taxon>Acariformes</taxon>
        <taxon>Sarcoptiformes</taxon>
        <taxon>Astigmata</taxon>
        <taxon>Psoroptidia</taxon>
        <taxon>Analgoidea</taxon>
        <taxon>Pyroglyphidae</taxon>
        <taxon>Pyroglyphinae</taxon>
        <taxon>Euroglyphus</taxon>
    </lineage>
</organism>
<reference evidence="2 3" key="1">
    <citation type="submission" date="2017-03" db="EMBL/GenBank/DDBJ databases">
        <title>Genome Survey of Euroglyphus maynei.</title>
        <authorList>
            <person name="Arlian L.G."/>
            <person name="Morgan M.S."/>
            <person name="Rider S.D."/>
        </authorList>
    </citation>
    <scope>NUCLEOTIDE SEQUENCE [LARGE SCALE GENOMIC DNA]</scope>
    <source>
        <strain evidence="2">Arlian Lab</strain>
        <tissue evidence="2">Whole body</tissue>
    </source>
</reference>
<name>A0A1Y3BKZ8_EURMA</name>
<keyword evidence="3" id="KW-1185">Reference proteome</keyword>
<feature type="non-terminal residue" evidence="2">
    <location>
        <position position="1"/>
    </location>
</feature>
<proteinExistence type="predicted"/>
<gene>
    <name evidence="2" type="ORF">BLA29_013222</name>
</gene>